<sequence>MKWSKRARRIALGVVIGILASVTLLVLFIGPLVQSMMTPSTAFAATTPPPPPDYADPATWSALPERVDSADRAPTGATAIDQASAEVDVFYLHPTSYVANQWNGPTDDAALNEATDRVATGIQASAFNGCCAIYAPRYRQANGTAFYNPSADGDQAIALAYDDVRRAFAAFNAKRGPGRPFLLAGHSQGSILGERLLREEIAGKPLRNQLVAAYLIGGRVTVDGLREGAPDIPLCRAADDLHCVVSWTARSPTYAPTSFELSYPDGRERACTNPLSWQLDGAPVPAEKNLGAVFLETDDHAPRPGFADARCDKGTLLVSQVGNTPRDLPSRILDHVMGDGNYHPIEFQIFFMSLRQNAIDRSTAFLAARKRQPQ</sequence>
<organism evidence="1 2">
    <name type="scientific">Chondromyces crocatus</name>
    <dbReference type="NCBI Taxonomy" id="52"/>
    <lineage>
        <taxon>Bacteria</taxon>
        <taxon>Pseudomonadati</taxon>
        <taxon>Myxococcota</taxon>
        <taxon>Polyangia</taxon>
        <taxon>Polyangiales</taxon>
        <taxon>Polyangiaceae</taxon>
        <taxon>Chondromyces</taxon>
    </lineage>
</organism>
<proteinExistence type="predicted"/>
<protein>
    <recommendedName>
        <fullName evidence="3">DUF3089 domain-containing protein</fullName>
    </recommendedName>
</protein>
<dbReference type="STRING" id="52.CMC5_062900"/>
<name>A0A0K1EN72_CHOCO</name>
<dbReference type="EMBL" id="CP012159">
    <property type="protein sequence ID" value="AKT42067.1"/>
    <property type="molecule type" value="Genomic_DNA"/>
</dbReference>
<dbReference type="SUPFAM" id="SSF53474">
    <property type="entry name" value="alpha/beta-Hydrolases"/>
    <property type="match status" value="2"/>
</dbReference>
<keyword evidence="2" id="KW-1185">Reference proteome</keyword>
<dbReference type="RefSeq" id="WP_050433748.1">
    <property type="nucleotide sequence ID" value="NZ_CP012159.1"/>
</dbReference>
<dbReference type="InterPro" id="IPR021440">
    <property type="entry name" value="DUF3089"/>
</dbReference>
<evidence type="ECO:0000313" key="1">
    <source>
        <dbReference type="EMBL" id="AKT42067.1"/>
    </source>
</evidence>
<dbReference type="KEGG" id="ccro:CMC5_062900"/>
<dbReference type="OrthoDB" id="9794645at2"/>
<evidence type="ECO:0000313" key="2">
    <source>
        <dbReference type="Proteomes" id="UP000067626"/>
    </source>
</evidence>
<dbReference type="InterPro" id="IPR029058">
    <property type="entry name" value="AB_hydrolase_fold"/>
</dbReference>
<reference evidence="1 2" key="1">
    <citation type="submission" date="2015-07" db="EMBL/GenBank/DDBJ databases">
        <title>Genome analysis of myxobacterium Chondromyces crocatus Cm c5 reveals a high potential for natural compound synthesis and the genetic basis for the loss of fruiting body formation.</title>
        <authorList>
            <person name="Zaburannyi N."/>
            <person name="Bunk B."/>
            <person name="Maier J."/>
            <person name="Overmann J."/>
            <person name="Mueller R."/>
        </authorList>
    </citation>
    <scope>NUCLEOTIDE SEQUENCE [LARGE SCALE GENOMIC DNA]</scope>
    <source>
        <strain evidence="1 2">Cm c5</strain>
    </source>
</reference>
<gene>
    <name evidence="1" type="ORF">CMC5_062900</name>
</gene>
<dbReference type="Proteomes" id="UP000067626">
    <property type="component" value="Chromosome"/>
</dbReference>
<dbReference type="AlphaFoldDB" id="A0A0K1EN72"/>
<dbReference type="Pfam" id="PF11288">
    <property type="entry name" value="DUF3089"/>
    <property type="match status" value="1"/>
</dbReference>
<dbReference type="PATRIC" id="fig|52.7.peg.6917"/>
<evidence type="ECO:0008006" key="3">
    <source>
        <dbReference type="Google" id="ProtNLM"/>
    </source>
</evidence>
<accession>A0A0K1EN72</accession>